<reference evidence="3 4" key="1">
    <citation type="submission" date="2022-07" db="EMBL/GenBank/DDBJ databases">
        <title>Genome-wide signatures of adaptation to extreme environments.</title>
        <authorList>
            <person name="Cho C.H."/>
            <person name="Yoon H.S."/>
        </authorList>
    </citation>
    <scope>NUCLEOTIDE SEQUENCE [LARGE SCALE GENOMIC DNA]</scope>
    <source>
        <strain evidence="3 4">DBV 063 E5</strain>
    </source>
</reference>
<feature type="transmembrane region" description="Helical" evidence="2">
    <location>
        <begin position="141"/>
        <end position="161"/>
    </location>
</feature>
<feature type="region of interest" description="Disordered" evidence="1">
    <location>
        <begin position="1"/>
        <end position="25"/>
    </location>
</feature>
<evidence type="ECO:0000256" key="2">
    <source>
        <dbReference type="SAM" id="Phobius"/>
    </source>
</evidence>
<evidence type="ECO:0000313" key="3">
    <source>
        <dbReference type="EMBL" id="KAK4534747.1"/>
    </source>
</evidence>
<dbReference type="Proteomes" id="UP001301350">
    <property type="component" value="Unassembled WGS sequence"/>
</dbReference>
<keyword evidence="2" id="KW-1133">Transmembrane helix</keyword>
<feature type="transmembrane region" description="Helical" evidence="2">
    <location>
        <begin position="54"/>
        <end position="73"/>
    </location>
</feature>
<evidence type="ECO:0000256" key="1">
    <source>
        <dbReference type="SAM" id="MobiDB-lite"/>
    </source>
</evidence>
<keyword evidence="2" id="KW-0812">Transmembrane</keyword>
<feature type="transmembrane region" description="Helical" evidence="2">
    <location>
        <begin position="222"/>
        <end position="242"/>
    </location>
</feature>
<gene>
    <name evidence="3" type="ORF">CDCA_CDCA02G0772</name>
</gene>
<protein>
    <submittedName>
        <fullName evidence="3">Uncharacterized protein</fullName>
    </submittedName>
</protein>
<dbReference type="EMBL" id="JANCYW010000002">
    <property type="protein sequence ID" value="KAK4534747.1"/>
    <property type="molecule type" value="Genomic_DNA"/>
</dbReference>
<keyword evidence="4" id="KW-1185">Reference proteome</keyword>
<sequence>MMGDASLDATRHTRDHSRVDAGARLSGRRAPADPVEAAYVDWVRFLRRRRVTRALTLIALGSGALGGMVQWLTGGVQPLWWWLHVVCTCAAAYSMHRCLRLYAVPHRRRSVQSGAALAAIAALHAHAVARLGHASIRQGLVSQVALTLHGAVLGGMCGYAAHRRQWWMLLFPTARYGVIERLLDQAPTYATHVQWWTATGTAYYAAVSLLWRPLYALPMLRFVLLLVLASASWAWSLLVVRLSSSQPESFTTVLLPDPPMQTSSPASRASVPPELWALQRACASGSSFIPEASLLAVLQQSVRHGHRDMFLHALFDWQTAACASPLRRAALFANARGAVLLPLLDLCLDIIDPDALTTLWPQRCPRPHDRSRTSTASSVAYALAAVRYAVVGMAAVARHSRAEDRYGVVQRRLTRIAQRLAQLDAALTSIFARYGRSRPATALESMLLRDLMDNVSGCRAWIAETFGESLPTLHVDSDDDDMAYRKPSPVRDALRRLLRYPTAPNSPP</sequence>
<name>A0AAV9IQV0_CYACA</name>
<evidence type="ECO:0000313" key="4">
    <source>
        <dbReference type="Proteomes" id="UP001301350"/>
    </source>
</evidence>
<accession>A0AAV9IQV0</accession>
<proteinExistence type="predicted"/>
<organism evidence="3 4">
    <name type="scientific">Cyanidium caldarium</name>
    <name type="common">Red alga</name>
    <dbReference type="NCBI Taxonomy" id="2771"/>
    <lineage>
        <taxon>Eukaryota</taxon>
        <taxon>Rhodophyta</taxon>
        <taxon>Bangiophyceae</taxon>
        <taxon>Cyanidiales</taxon>
        <taxon>Cyanidiaceae</taxon>
        <taxon>Cyanidium</taxon>
    </lineage>
</organism>
<keyword evidence="2" id="KW-0472">Membrane</keyword>
<dbReference type="AlphaFoldDB" id="A0AAV9IQV0"/>
<feature type="compositionally biased region" description="Basic and acidic residues" evidence="1">
    <location>
        <begin position="9"/>
        <end position="21"/>
    </location>
</feature>
<comment type="caution">
    <text evidence="3">The sequence shown here is derived from an EMBL/GenBank/DDBJ whole genome shotgun (WGS) entry which is preliminary data.</text>
</comment>
<feature type="transmembrane region" description="Helical" evidence="2">
    <location>
        <begin position="79"/>
        <end position="99"/>
    </location>
</feature>